<feature type="domain" description="Trans-sialidase C-terminal" evidence="3">
    <location>
        <begin position="504"/>
        <end position="711"/>
    </location>
</feature>
<dbReference type="VEuPathDB" id="TriTrypDB:Tc_MARK_77"/>
<dbReference type="Proteomes" id="UP000246078">
    <property type="component" value="Unassembled WGS sequence"/>
</dbReference>
<dbReference type="InterPro" id="IPR016117">
    <property type="entry name" value="ArgJ-like_dom_sf"/>
</dbReference>
<feature type="region of interest" description="Disordered" evidence="1">
    <location>
        <begin position="849"/>
        <end position="900"/>
    </location>
</feature>
<name>A0A2V2WHF9_TRYCR</name>
<dbReference type="SUPFAM" id="SSF56266">
    <property type="entry name" value="DmpA/ArgJ-like"/>
    <property type="match status" value="1"/>
</dbReference>
<dbReference type="InterPro" id="IPR008377">
    <property type="entry name" value="Sialidase_trypan"/>
</dbReference>
<dbReference type="Gene3D" id="2.120.10.10">
    <property type="match status" value="1"/>
</dbReference>
<protein>
    <submittedName>
        <fullName evidence="4">Putative trans-sialidase, Group VI</fullName>
    </submittedName>
</protein>
<dbReference type="Pfam" id="PF13859">
    <property type="entry name" value="BNR_3"/>
    <property type="match status" value="1"/>
</dbReference>
<dbReference type="InterPro" id="IPR055239">
    <property type="entry name" value="TS_C"/>
</dbReference>
<dbReference type="VEuPathDB" id="TriTrypDB:C3747_106g39"/>
<evidence type="ECO:0000313" key="4">
    <source>
        <dbReference type="EMBL" id="PWV07059.1"/>
    </source>
</evidence>
<dbReference type="Pfam" id="PF22925">
    <property type="entry name" value="TS_C"/>
    <property type="match status" value="1"/>
</dbReference>
<feature type="compositionally biased region" description="Low complexity" evidence="1">
    <location>
        <begin position="763"/>
        <end position="776"/>
    </location>
</feature>
<dbReference type="VEuPathDB" id="TriTrypDB:TcG_11970"/>
<dbReference type="GO" id="GO:0004308">
    <property type="term" value="F:exo-alpha-sialidase activity"/>
    <property type="evidence" value="ECO:0007669"/>
    <property type="project" value="InterPro"/>
</dbReference>
<dbReference type="VEuPathDB" id="TriTrypDB:TcCL_NonESM09108"/>
<dbReference type="SUPFAM" id="SSF50939">
    <property type="entry name" value="Sialidases"/>
    <property type="match status" value="1"/>
</dbReference>
<evidence type="ECO:0000259" key="2">
    <source>
        <dbReference type="Pfam" id="PF13859"/>
    </source>
</evidence>
<dbReference type="VEuPathDB" id="TriTrypDB:TcCLB.508697.10"/>
<dbReference type="InterPro" id="IPR021287">
    <property type="entry name" value="Trans-sialidase_CS"/>
</dbReference>
<feature type="region of interest" description="Disordered" evidence="1">
    <location>
        <begin position="1"/>
        <end position="35"/>
    </location>
</feature>
<feature type="domain" description="Sialidase" evidence="2">
    <location>
        <begin position="93"/>
        <end position="442"/>
    </location>
</feature>
<comment type="caution">
    <text evidence="4">The sequence shown here is derived from an EMBL/GenBank/DDBJ whole genome shotgun (WGS) entry which is preliminary data.</text>
</comment>
<dbReference type="VEuPathDB" id="TriTrypDB:TcCLB.504115.60"/>
<accession>A0A2V2WHF9</accession>
<dbReference type="SUPFAM" id="SSF49899">
    <property type="entry name" value="Concanavalin A-like lectins/glucanases"/>
    <property type="match status" value="1"/>
</dbReference>
<dbReference type="VEuPathDB" id="TriTrypDB:TCDM_12477"/>
<dbReference type="Gene3D" id="2.60.120.200">
    <property type="match status" value="1"/>
</dbReference>
<dbReference type="VEuPathDB" id="TriTrypDB:TcYC6_0128850"/>
<feature type="compositionally biased region" description="Basic and acidic residues" evidence="1">
    <location>
        <begin position="867"/>
        <end position="878"/>
    </location>
</feature>
<sequence length="922" mass="96692">MLSRVAAVKAPRTHNRRRVTGSSGRRREGRESEPQRPNISRHLFYSAVLLLLVVMVCCGSGEAAGVAGQPSVPQFKWRGINESGGETVESLGAPSLLKVGDDVFAVAEAQCKNGGVSFTGVASQPLTTKTADKPEEALTDPKAKKQLLEEGTSTEVKKVDVSRPTTVVEGNDIYMLVGKYGRKAATGVQERDAVDCGFLLVKGEVGGEESGGGKGIQWSDTKSLPQTPFCEQHEFLTGLVGGGGSGVKIKDGTLVFPVEGTKKKENEGAEKNEKTVSLLIYSSGNAASWKLSKGMSADGCSDPSVVEWEKDKLMMMTACAGGPRRVYESGDKGESWTEALGTLSRVWGNKRDKNVKLVRSGFTTATIDGVDSDKRTVMLVTLPVYSENGNEKGELHLWLTDNTHIVDIGQVSGDDAAASSLLYKSGESGTDGNNEELVALYEKKGSGGKPSNSLWSVRLTEQLKRVKKVLATWKEVDKRVSQLCPSKSDAERAPPDDVCGAVKITDGLVGFLSGSFSDGTWRDEYLGVNATVINKEGAEQVDSGVKFTRRGAGAEWPVGSQGENQLYHFSNYNFTLVATVSIDNVPEGDTPISLMGVKMNDNGKTVLLGLSYSNKENKWMLLCGEEKSNELSSPWEPGKTHQLAIVLQNGNQSTAYVDGERVGDETCSLKNTESKEIAHFYIGVGGGDAGSQEEVSVTVTNVLLYNRTLSAAEVGALNPNKVPIPPPVGGSAQGTLLQSPSDGRPPLGRESLNEDGGVGSGGVSTSAVSTATPSAGEGSVKQLALRTSPGGSENVDVVSSPDGDPTVGAEAGDTVPGDRPPQTSAGTPTTADANAPTAETVGQFDPAVTTGAHVSSGESGETVGGRDGQEDAHSRVREVNATAPSSSLGNVSQGNNSDAGTMRGSGMVPLLLLLGIWGFAAL</sequence>
<evidence type="ECO:0000256" key="1">
    <source>
        <dbReference type="SAM" id="MobiDB-lite"/>
    </source>
</evidence>
<reference evidence="4 5" key="1">
    <citation type="journal article" date="2018" name="Microb. Genom.">
        <title>Expanding an expanded genome: long-read sequencing of Trypanosoma cruzi.</title>
        <authorList>
            <person name="Berna L."/>
            <person name="Rodriguez M."/>
            <person name="Chiribao M.L."/>
            <person name="Parodi-Talice A."/>
            <person name="Pita S."/>
            <person name="Rijo G."/>
            <person name="Alvarez-Valin F."/>
            <person name="Robello C."/>
        </authorList>
    </citation>
    <scope>NUCLEOTIDE SEQUENCE [LARGE SCALE GENOMIC DNA]</scope>
    <source>
        <strain evidence="4 5">TCC</strain>
    </source>
</reference>
<dbReference type="InterPro" id="IPR011040">
    <property type="entry name" value="Sialidase"/>
</dbReference>
<dbReference type="VEuPathDB" id="TriTrypDB:TcCLB.507747.180"/>
<dbReference type="OrthoDB" id="10420249at2759"/>
<dbReference type="InterPro" id="IPR036278">
    <property type="entry name" value="Sialidase_sf"/>
</dbReference>
<feature type="region of interest" description="Disordered" evidence="1">
    <location>
        <begin position="717"/>
        <end position="835"/>
    </location>
</feature>
<dbReference type="AlphaFoldDB" id="A0A2V2WHF9"/>
<dbReference type="Pfam" id="PF11052">
    <property type="entry name" value="Tr-sialidase_C"/>
    <property type="match status" value="1"/>
</dbReference>
<feature type="compositionally biased region" description="Low complexity" evidence="1">
    <location>
        <begin position="825"/>
        <end position="835"/>
    </location>
</feature>
<proteinExistence type="predicted"/>
<dbReference type="VEuPathDB" id="TriTrypDB:TCSYLVIO_009647"/>
<dbReference type="SMR" id="A0A2V2WHF9"/>
<gene>
    <name evidence="4" type="ORF">C3747_106g39</name>
</gene>
<feature type="compositionally biased region" description="Basic and acidic residues" evidence="1">
    <location>
        <begin position="25"/>
        <end position="34"/>
    </location>
</feature>
<evidence type="ECO:0000259" key="3">
    <source>
        <dbReference type="Pfam" id="PF22925"/>
    </source>
</evidence>
<dbReference type="VEuPathDB" id="TriTrypDB:BCY84_20854"/>
<feature type="compositionally biased region" description="Polar residues" evidence="1">
    <location>
        <begin position="882"/>
        <end position="899"/>
    </location>
</feature>
<dbReference type="PRINTS" id="PR01803">
    <property type="entry name" value="TCSIALIDASE"/>
</dbReference>
<evidence type="ECO:0000313" key="5">
    <source>
        <dbReference type="Proteomes" id="UP000246078"/>
    </source>
</evidence>
<organism evidence="4 5">
    <name type="scientific">Trypanosoma cruzi</name>
    <dbReference type="NCBI Taxonomy" id="5693"/>
    <lineage>
        <taxon>Eukaryota</taxon>
        <taxon>Discoba</taxon>
        <taxon>Euglenozoa</taxon>
        <taxon>Kinetoplastea</taxon>
        <taxon>Metakinetoplastina</taxon>
        <taxon>Trypanosomatida</taxon>
        <taxon>Trypanosomatidae</taxon>
        <taxon>Trypanosoma</taxon>
        <taxon>Schizotrypanum</taxon>
    </lineage>
</organism>
<dbReference type="VEuPathDB" id="TriTrypDB:TcBrA4_0148960"/>
<dbReference type="InterPro" id="IPR013320">
    <property type="entry name" value="ConA-like_dom_sf"/>
</dbReference>
<dbReference type="CDD" id="cd15482">
    <property type="entry name" value="Sialidase_non-viral"/>
    <property type="match status" value="1"/>
</dbReference>
<dbReference type="VEuPathDB" id="TriTrypDB:ECC02_012673"/>
<dbReference type="EMBL" id="PRFC01000106">
    <property type="protein sequence ID" value="PWV07059.1"/>
    <property type="molecule type" value="Genomic_DNA"/>
</dbReference>